<evidence type="ECO:0000256" key="2">
    <source>
        <dbReference type="ARBA" id="ARBA00022475"/>
    </source>
</evidence>
<dbReference type="Pfam" id="PF00535">
    <property type="entry name" value="Glycos_transf_2"/>
    <property type="match status" value="1"/>
</dbReference>
<protein>
    <recommendedName>
        <fullName evidence="6">Glycosyltransferase 2-like domain-containing protein</fullName>
    </recommendedName>
</protein>
<dbReference type="EMBL" id="MHOX01000011">
    <property type="protein sequence ID" value="OGZ71183.1"/>
    <property type="molecule type" value="Genomic_DNA"/>
</dbReference>
<proteinExistence type="predicted"/>
<evidence type="ECO:0000259" key="6">
    <source>
        <dbReference type="Pfam" id="PF00535"/>
    </source>
</evidence>
<evidence type="ECO:0000256" key="3">
    <source>
        <dbReference type="ARBA" id="ARBA00022676"/>
    </source>
</evidence>
<evidence type="ECO:0000256" key="1">
    <source>
        <dbReference type="ARBA" id="ARBA00004236"/>
    </source>
</evidence>
<dbReference type="InterPro" id="IPR001173">
    <property type="entry name" value="Glyco_trans_2-like"/>
</dbReference>
<evidence type="ECO:0000313" key="8">
    <source>
        <dbReference type="Proteomes" id="UP000176308"/>
    </source>
</evidence>
<evidence type="ECO:0000256" key="4">
    <source>
        <dbReference type="ARBA" id="ARBA00022679"/>
    </source>
</evidence>
<dbReference type="AlphaFoldDB" id="A0A1G2I8T0"/>
<accession>A0A1G2I8T0</accession>
<comment type="subcellular location">
    <subcellularLocation>
        <location evidence="1">Cell membrane</location>
    </subcellularLocation>
</comment>
<dbReference type="Proteomes" id="UP000176308">
    <property type="component" value="Unassembled WGS sequence"/>
</dbReference>
<gene>
    <name evidence="7" type="ORF">A2904_01120</name>
</gene>
<name>A0A1G2I8T0_9BACT</name>
<keyword evidence="2" id="KW-1003">Cell membrane</keyword>
<organism evidence="7 8">
    <name type="scientific">Candidatus Staskawiczbacteria bacterium RIFCSPLOWO2_01_FULL_33_9</name>
    <dbReference type="NCBI Taxonomy" id="1802211"/>
    <lineage>
        <taxon>Bacteria</taxon>
        <taxon>Candidatus Staskawicziibacteriota</taxon>
    </lineage>
</organism>
<comment type="caution">
    <text evidence="7">The sequence shown here is derived from an EMBL/GenBank/DDBJ whole genome shotgun (WGS) entry which is preliminary data.</text>
</comment>
<sequence length="323" mass="37964">MIPELYYCIPAYNEEKNIVDCLSSLDRQNIDLNLETIVCLNGCTDETERAISQAGEKFPRLNTKVIHSKKGKSYAQNAIVKNIERNDIPLVFVDADVTLDKNCVRILLEDMRALDKLVVVGTWPVPMKLDSLSLWESFLYRILHMRSFYPEAEVSVHDVSAYKSYVNARPQTTINPKAEMRSKIYFHGRTFMMRDASFFYLPEEVNTADDTFLPNFIHTKYGPGTIRTRFDAITFYKPYLSLRDHYQAYRRVFWDLENIDKRKEFKESRKMEKTKIDWRHIFSKGPLVTLEFMTYVAIAFGEEALYNLLPKKTMSEVWNYDKK</sequence>
<dbReference type="PANTHER" id="PTHR43646">
    <property type="entry name" value="GLYCOSYLTRANSFERASE"/>
    <property type="match status" value="1"/>
</dbReference>
<feature type="domain" description="Glycosyltransferase 2-like" evidence="6">
    <location>
        <begin position="8"/>
        <end position="159"/>
    </location>
</feature>
<dbReference type="InterPro" id="IPR029044">
    <property type="entry name" value="Nucleotide-diphossugar_trans"/>
</dbReference>
<evidence type="ECO:0000313" key="7">
    <source>
        <dbReference type="EMBL" id="OGZ71183.1"/>
    </source>
</evidence>
<dbReference type="Gene3D" id="3.90.550.10">
    <property type="entry name" value="Spore Coat Polysaccharide Biosynthesis Protein SpsA, Chain A"/>
    <property type="match status" value="1"/>
</dbReference>
<evidence type="ECO:0000256" key="5">
    <source>
        <dbReference type="ARBA" id="ARBA00023136"/>
    </source>
</evidence>
<dbReference type="GO" id="GO:0016757">
    <property type="term" value="F:glycosyltransferase activity"/>
    <property type="evidence" value="ECO:0007669"/>
    <property type="project" value="UniProtKB-KW"/>
</dbReference>
<dbReference type="SUPFAM" id="SSF53448">
    <property type="entry name" value="Nucleotide-diphospho-sugar transferases"/>
    <property type="match status" value="1"/>
</dbReference>
<dbReference type="PANTHER" id="PTHR43646:SF2">
    <property type="entry name" value="GLYCOSYLTRANSFERASE 2-LIKE DOMAIN-CONTAINING PROTEIN"/>
    <property type="match status" value="1"/>
</dbReference>
<dbReference type="GO" id="GO:0005886">
    <property type="term" value="C:plasma membrane"/>
    <property type="evidence" value="ECO:0007669"/>
    <property type="project" value="UniProtKB-SubCell"/>
</dbReference>
<keyword evidence="3" id="KW-0328">Glycosyltransferase</keyword>
<keyword evidence="5" id="KW-0472">Membrane</keyword>
<reference evidence="7 8" key="1">
    <citation type="journal article" date="2016" name="Nat. Commun.">
        <title>Thousands of microbial genomes shed light on interconnected biogeochemical processes in an aquifer system.</title>
        <authorList>
            <person name="Anantharaman K."/>
            <person name="Brown C.T."/>
            <person name="Hug L.A."/>
            <person name="Sharon I."/>
            <person name="Castelle C.J."/>
            <person name="Probst A.J."/>
            <person name="Thomas B.C."/>
            <person name="Singh A."/>
            <person name="Wilkins M.J."/>
            <person name="Karaoz U."/>
            <person name="Brodie E.L."/>
            <person name="Williams K.H."/>
            <person name="Hubbard S.S."/>
            <person name="Banfield J.F."/>
        </authorList>
    </citation>
    <scope>NUCLEOTIDE SEQUENCE [LARGE SCALE GENOMIC DNA]</scope>
</reference>
<keyword evidence="4" id="KW-0808">Transferase</keyword>